<dbReference type="EMBL" id="JASPKZ010009385">
    <property type="protein sequence ID" value="KAJ9576934.1"/>
    <property type="molecule type" value="Genomic_DNA"/>
</dbReference>
<comment type="caution">
    <text evidence="1">The sequence shown here is derived from an EMBL/GenBank/DDBJ whole genome shotgun (WGS) entry which is preliminary data.</text>
</comment>
<keyword evidence="2" id="KW-1185">Reference proteome</keyword>
<evidence type="ECO:0000313" key="2">
    <source>
        <dbReference type="Proteomes" id="UP001233999"/>
    </source>
</evidence>
<reference evidence="1" key="1">
    <citation type="journal article" date="2023" name="IScience">
        <title>Live-bearing cockroach genome reveals convergent evolutionary mechanisms linked to viviparity in insects and beyond.</title>
        <authorList>
            <person name="Fouks B."/>
            <person name="Harrison M.C."/>
            <person name="Mikhailova A.A."/>
            <person name="Marchal E."/>
            <person name="English S."/>
            <person name="Carruthers M."/>
            <person name="Jennings E.C."/>
            <person name="Chiamaka E.L."/>
            <person name="Frigard R.A."/>
            <person name="Pippel M."/>
            <person name="Attardo G.M."/>
            <person name="Benoit J.B."/>
            <person name="Bornberg-Bauer E."/>
            <person name="Tobe S.S."/>
        </authorList>
    </citation>
    <scope>NUCLEOTIDE SEQUENCE</scope>
    <source>
        <strain evidence="1">Stay&amp;Tobe</strain>
    </source>
</reference>
<protein>
    <submittedName>
        <fullName evidence="1">Uncharacterized protein</fullName>
    </submittedName>
</protein>
<dbReference type="InterPro" id="IPR036188">
    <property type="entry name" value="FAD/NAD-bd_sf"/>
</dbReference>
<gene>
    <name evidence="1" type="ORF">L9F63_006500</name>
</gene>
<reference evidence="1" key="2">
    <citation type="submission" date="2023-05" db="EMBL/GenBank/DDBJ databases">
        <authorList>
            <person name="Fouks B."/>
        </authorList>
    </citation>
    <scope>NUCLEOTIDE SEQUENCE</scope>
    <source>
        <strain evidence="1">Stay&amp;Tobe</strain>
        <tissue evidence="1">Testes</tissue>
    </source>
</reference>
<evidence type="ECO:0000313" key="1">
    <source>
        <dbReference type="EMBL" id="KAJ9576934.1"/>
    </source>
</evidence>
<sequence length="106" mass="11836">MIFLKILNTWNYTQNLNSFRYLSITAINKSFIAKRSSCEPEVTTEKRDECVPAPYQEQCMIEPCVVDPNNPEPCVIIIGAGIAGLSAAHRLVQCGIRNFTVLEATD</sequence>
<proteinExistence type="predicted"/>
<accession>A0AAD7ZA79</accession>
<dbReference type="AlphaFoldDB" id="A0AAD7ZA79"/>
<dbReference type="SUPFAM" id="SSF51905">
    <property type="entry name" value="FAD/NAD(P)-binding domain"/>
    <property type="match status" value="1"/>
</dbReference>
<name>A0AAD7ZA79_DIPPU</name>
<dbReference type="Proteomes" id="UP001233999">
    <property type="component" value="Unassembled WGS sequence"/>
</dbReference>
<feature type="non-terminal residue" evidence="1">
    <location>
        <position position="1"/>
    </location>
</feature>
<dbReference type="Pfam" id="PF13450">
    <property type="entry name" value="NAD_binding_8"/>
    <property type="match status" value="1"/>
</dbReference>
<dbReference type="Gene3D" id="3.50.50.60">
    <property type="entry name" value="FAD/NAD(P)-binding domain"/>
    <property type="match status" value="1"/>
</dbReference>
<organism evidence="1 2">
    <name type="scientific">Diploptera punctata</name>
    <name type="common">Pacific beetle cockroach</name>
    <dbReference type="NCBI Taxonomy" id="6984"/>
    <lineage>
        <taxon>Eukaryota</taxon>
        <taxon>Metazoa</taxon>
        <taxon>Ecdysozoa</taxon>
        <taxon>Arthropoda</taxon>
        <taxon>Hexapoda</taxon>
        <taxon>Insecta</taxon>
        <taxon>Pterygota</taxon>
        <taxon>Neoptera</taxon>
        <taxon>Polyneoptera</taxon>
        <taxon>Dictyoptera</taxon>
        <taxon>Blattodea</taxon>
        <taxon>Blaberoidea</taxon>
        <taxon>Blaberidae</taxon>
        <taxon>Diplopterinae</taxon>
        <taxon>Diploptera</taxon>
    </lineage>
</organism>